<organism evidence="1 2">
    <name type="scientific">Coralloluteibacterium thermophilum</name>
    <dbReference type="NCBI Taxonomy" id="2707049"/>
    <lineage>
        <taxon>Bacteria</taxon>
        <taxon>Pseudomonadati</taxon>
        <taxon>Pseudomonadota</taxon>
        <taxon>Gammaproteobacteria</taxon>
        <taxon>Lysobacterales</taxon>
        <taxon>Lysobacteraceae</taxon>
        <taxon>Coralloluteibacterium</taxon>
    </lineage>
</organism>
<proteinExistence type="predicted"/>
<reference evidence="2" key="1">
    <citation type="journal article" date="2019" name="Int. J. Syst. Evol. Microbiol.">
        <title>The Global Catalogue of Microorganisms (GCM) 10K type strain sequencing project: providing services to taxonomists for standard genome sequencing and annotation.</title>
        <authorList>
            <consortium name="The Broad Institute Genomics Platform"/>
            <consortium name="The Broad Institute Genome Sequencing Center for Infectious Disease"/>
            <person name="Wu L."/>
            <person name="Ma J."/>
        </authorList>
    </citation>
    <scope>NUCLEOTIDE SEQUENCE [LARGE SCALE GENOMIC DNA]</scope>
    <source>
        <strain evidence="2">CGMCC 1.13574</strain>
    </source>
</reference>
<comment type="caution">
    <text evidence="1">The sequence shown here is derived from an EMBL/GenBank/DDBJ whole genome shotgun (WGS) entry which is preliminary data.</text>
</comment>
<accession>A0ABV9NNJ6</accession>
<protein>
    <recommendedName>
        <fullName evidence="3">VCBS repeat-containing protein</fullName>
    </recommendedName>
</protein>
<evidence type="ECO:0000313" key="2">
    <source>
        <dbReference type="Proteomes" id="UP001595892"/>
    </source>
</evidence>
<dbReference type="EMBL" id="JBHSGG010000040">
    <property type="protein sequence ID" value="MFC4729209.1"/>
    <property type="molecule type" value="Genomic_DNA"/>
</dbReference>
<gene>
    <name evidence="1" type="ORF">ACFO3Q_13625</name>
</gene>
<sequence>MEARHAGDFDRDGRPDVLLLLRMDDPRNVVANAGFGPPRFDTNPRMLVAALAEAGGGHRRILADHTLVPRPTSPATADVLDEMGGVGIRENGTLFVDLHRFASAGGWEMGNTGFTFRYQDGCFRLIGYDARSVDRASGAMREISFNYLSRRAWTSVANIAEDDAPDRRWRSLPRAPLRCLEEVSDGLVFRPEIGDAE</sequence>
<evidence type="ECO:0008006" key="3">
    <source>
        <dbReference type="Google" id="ProtNLM"/>
    </source>
</evidence>
<evidence type="ECO:0000313" key="1">
    <source>
        <dbReference type="EMBL" id="MFC4729209.1"/>
    </source>
</evidence>
<dbReference type="RefSeq" id="WP_377005283.1">
    <property type="nucleotide sequence ID" value="NZ_JBHSGG010000040.1"/>
</dbReference>
<keyword evidence="2" id="KW-1185">Reference proteome</keyword>
<name>A0ABV9NNJ6_9GAMM</name>
<dbReference type="Proteomes" id="UP001595892">
    <property type="component" value="Unassembled WGS sequence"/>
</dbReference>